<dbReference type="Gene3D" id="1.10.10.10">
    <property type="entry name" value="Winged helix-like DNA-binding domain superfamily/Winged helix DNA-binding domain"/>
    <property type="match status" value="1"/>
</dbReference>
<keyword evidence="6" id="KW-1185">Reference proteome</keyword>
<comment type="caution">
    <text evidence="5">The sequence shown here is derived from an EMBL/GenBank/DDBJ whole genome shotgun (WGS) entry which is preliminary data.</text>
</comment>
<name>A0A1V8RWH6_9HYPH</name>
<feature type="domain" description="HTH hxlR-type" evidence="4">
    <location>
        <begin position="14"/>
        <end position="119"/>
    </location>
</feature>
<dbReference type="GO" id="GO:0006355">
    <property type="term" value="P:regulation of DNA-templated transcription"/>
    <property type="evidence" value="ECO:0007669"/>
    <property type="project" value="UniProtKB-ARBA"/>
</dbReference>
<organism evidence="5 6">
    <name type="scientific">Manganibacter manganicus</name>
    <dbReference type="NCBI Taxonomy" id="1873176"/>
    <lineage>
        <taxon>Bacteria</taxon>
        <taxon>Pseudomonadati</taxon>
        <taxon>Pseudomonadota</taxon>
        <taxon>Alphaproteobacteria</taxon>
        <taxon>Hyphomicrobiales</taxon>
        <taxon>Phyllobacteriaceae</taxon>
        <taxon>Manganibacter</taxon>
    </lineage>
</organism>
<dbReference type="CDD" id="cd00090">
    <property type="entry name" value="HTH_ARSR"/>
    <property type="match status" value="1"/>
</dbReference>
<dbReference type="Proteomes" id="UP000191905">
    <property type="component" value="Unassembled WGS sequence"/>
</dbReference>
<evidence type="ECO:0000313" key="5">
    <source>
        <dbReference type="EMBL" id="OQM77532.1"/>
    </source>
</evidence>
<dbReference type="InterPro" id="IPR036388">
    <property type="entry name" value="WH-like_DNA-bd_sf"/>
</dbReference>
<reference evidence="5 6" key="1">
    <citation type="journal article" date="2016" name="Int. J. Syst. Evol. Microbiol.">
        <title>Pseudaminobacter manganicus sp. nov., isolated from sludge of a manganese mine.</title>
        <authorList>
            <person name="Li J."/>
            <person name="Huang J."/>
            <person name="Liao S."/>
            <person name="Wang G."/>
        </authorList>
    </citation>
    <scope>NUCLEOTIDE SEQUENCE [LARGE SCALE GENOMIC DNA]</scope>
    <source>
        <strain evidence="5 6">JH-7</strain>
    </source>
</reference>
<dbReference type="EMBL" id="MDET01000001">
    <property type="protein sequence ID" value="OQM77532.1"/>
    <property type="molecule type" value="Genomic_DNA"/>
</dbReference>
<dbReference type="SUPFAM" id="SSF46785">
    <property type="entry name" value="Winged helix' DNA-binding domain"/>
    <property type="match status" value="1"/>
</dbReference>
<dbReference type="InterPro" id="IPR036390">
    <property type="entry name" value="WH_DNA-bd_sf"/>
</dbReference>
<keyword evidence="1" id="KW-0805">Transcription regulation</keyword>
<proteinExistence type="predicted"/>
<dbReference type="PANTHER" id="PTHR33204:SF29">
    <property type="entry name" value="TRANSCRIPTIONAL REGULATOR"/>
    <property type="match status" value="1"/>
</dbReference>
<evidence type="ECO:0000256" key="3">
    <source>
        <dbReference type="ARBA" id="ARBA00023163"/>
    </source>
</evidence>
<dbReference type="GO" id="GO:0003677">
    <property type="term" value="F:DNA binding"/>
    <property type="evidence" value="ECO:0007669"/>
    <property type="project" value="UniProtKB-KW"/>
</dbReference>
<evidence type="ECO:0000256" key="2">
    <source>
        <dbReference type="ARBA" id="ARBA00023125"/>
    </source>
</evidence>
<dbReference type="OrthoDB" id="9800350at2"/>
<evidence type="ECO:0000259" key="4">
    <source>
        <dbReference type="PROSITE" id="PS51118"/>
    </source>
</evidence>
<accession>A0A1V8RWH6</accession>
<dbReference type="InterPro" id="IPR002577">
    <property type="entry name" value="HTH_HxlR"/>
</dbReference>
<dbReference type="AlphaFoldDB" id="A0A1V8RWH6"/>
<protein>
    <submittedName>
        <fullName evidence="5">Transcriptional regulator</fullName>
    </submittedName>
</protein>
<dbReference type="Pfam" id="PF01638">
    <property type="entry name" value="HxlR"/>
    <property type="match status" value="1"/>
</dbReference>
<dbReference type="PANTHER" id="PTHR33204">
    <property type="entry name" value="TRANSCRIPTIONAL REGULATOR, MARR FAMILY"/>
    <property type="match status" value="1"/>
</dbReference>
<gene>
    <name evidence="5" type="ORF">BFN67_01460</name>
</gene>
<sequence>MNGTDNPTRENNDCGDAAPYITFLEAMKPLTGKWKIEILWALAQQTRRFGELRRALPGITQHMLSLRLRELEAEGLVKRTVYPENVLRVEYEISEAVHGLKPVFQAVIAWSQQYGPLSRRTGDQAAETSSSGKDMAA</sequence>
<dbReference type="PROSITE" id="PS51118">
    <property type="entry name" value="HTH_HXLR"/>
    <property type="match status" value="1"/>
</dbReference>
<evidence type="ECO:0000256" key="1">
    <source>
        <dbReference type="ARBA" id="ARBA00023015"/>
    </source>
</evidence>
<evidence type="ECO:0000313" key="6">
    <source>
        <dbReference type="Proteomes" id="UP000191905"/>
    </source>
</evidence>
<dbReference type="RefSeq" id="WP_080917798.1">
    <property type="nucleotide sequence ID" value="NZ_MDET01000001.1"/>
</dbReference>
<keyword evidence="2" id="KW-0238">DNA-binding</keyword>
<dbReference type="InterPro" id="IPR011991">
    <property type="entry name" value="ArsR-like_HTH"/>
</dbReference>
<keyword evidence="3" id="KW-0804">Transcription</keyword>